<evidence type="ECO:0000256" key="10">
    <source>
        <dbReference type="ARBA" id="ARBA00023077"/>
    </source>
</evidence>
<dbReference type="OrthoDB" id="9760333at2"/>
<keyword evidence="12 19" id="KW-0675">Receptor</keyword>
<dbReference type="InterPro" id="IPR036942">
    <property type="entry name" value="Beta-barrel_TonB_sf"/>
</dbReference>
<dbReference type="PANTHER" id="PTHR32552">
    <property type="entry name" value="FERRICHROME IRON RECEPTOR-RELATED"/>
    <property type="match status" value="1"/>
</dbReference>
<evidence type="ECO:0000256" key="7">
    <source>
        <dbReference type="ARBA" id="ARBA00022729"/>
    </source>
</evidence>
<dbReference type="Proteomes" id="UP000286100">
    <property type="component" value="Unassembled WGS sequence"/>
</dbReference>
<evidence type="ECO:0000256" key="9">
    <source>
        <dbReference type="ARBA" id="ARBA00023065"/>
    </source>
</evidence>
<evidence type="ECO:0000259" key="18">
    <source>
        <dbReference type="Pfam" id="PF07715"/>
    </source>
</evidence>
<dbReference type="Gene3D" id="2.40.170.20">
    <property type="entry name" value="TonB-dependent receptor, beta-barrel domain"/>
    <property type="match status" value="1"/>
</dbReference>
<reference evidence="19 20" key="1">
    <citation type="submission" date="2018-09" db="EMBL/GenBank/DDBJ databases">
        <authorList>
            <person name="Zhu H."/>
        </authorList>
    </citation>
    <scope>NUCLEOTIDE SEQUENCE [LARGE SCALE GENOMIC DNA]</scope>
    <source>
        <strain evidence="19 20">K2R01-6</strain>
    </source>
</reference>
<dbReference type="CDD" id="cd01347">
    <property type="entry name" value="ligand_gated_channel"/>
    <property type="match status" value="1"/>
</dbReference>
<organism evidence="19 20">
    <name type="scientific">Sphingomonas cavernae</name>
    <dbReference type="NCBI Taxonomy" id="2320861"/>
    <lineage>
        <taxon>Bacteria</taxon>
        <taxon>Pseudomonadati</taxon>
        <taxon>Pseudomonadota</taxon>
        <taxon>Alphaproteobacteria</taxon>
        <taxon>Sphingomonadales</taxon>
        <taxon>Sphingomonadaceae</taxon>
        <taxon>Sphingomonas</taxon>
    </lineage>
</organism>
<keyword evidence="8" id="KW-0408">Iron</keyword>
<dbReference type="InterPro" id="IPR000531">
    <property type="entry name" value="Beta-barrel_TonB"/>
</dbReference>
<dbReference type="GO" id="GO:0038023">
    <property type="term" value="F:signaling receptor activity"/>
    <property type="evidence" value="ECO:0007669"/>
    <property type="project" value="InterPro"/>
</dbReference>
<keyword evidence="7 16" id="KW-0732">Signal</keyword>
<evidence type="ECO:0000313" key="19">
    <source>
        <dbReference type="EMBL" id="RJF91327.1"/>
    </source>
</evidence>
<keyword evidence="9" id="KW-0406">Ion transport</keyword>
<dbReference type="Gene3D" id="2.170.130.10">
    <property type="entry name" value="TonB-dependent receptor, plug domain"/>
    <property type="match status" value="1"/>
</dbReference>
<dbReference type="Pfam" id="PF07715">
    <property type="entry name" value="Plug"/>
    <property type="match status" value="1"/>
</dbReference>
<evidence type="ECO:0000256" key="14">
    <source>
        <dbReference type="PROSITE-ProRule" id="PRU01360"/>
    </source>
</evidence>
<feature type="signal peptide" evidence="16">
    <location>
        <begin position="1"/>
        <end position="42"/>
    </location>
</feature>
<dbReference type="SUPFAM" id="SSF56935">
    <property type="entry name" value="Porins"/>
    <property type="match status" value="1"/>
</dbReference>
<name>A0A418WMV5_9SPHN</name>
<comment type="caution">
    <text evidence="19">The sequence shown here is derived from an EMBL/GenBank/DDBJ whole genome shotgun (WGS) entry which is preliminary data.</text>
</comment>
<keyword evidence="6 14" id="KW-0812">Transmembrane</keyword>
<sequence>MLGSASIREQHPFRRGIINMPKTTLKALFLASSAFAAHPAWAEERPATAPSPGQVIIVTGQNVETDAGTKTDTPLIETPQSISVITVDRFEAMGALNLQDTLRYSAGVRTEAYGLDTRGDYGFIRGTEAPIYQDGLRRTFGYRAGSKPEIFSLSRVEVLRGPSSMLYGQGSTGGILNIVTKRPEFETHGELFGSYGTFDRKELGFDLTGPIAGDQLAGRVIGVWRDSDSQTDFVREKRRMLGASLSWQMGEDTNLTLLGLVQDDDSGWTGQFLPFTGTLFDAPNGRLPWGRQLGEPSTDKVDLNTEWIAANFSHQFSHVVEFRQNFRYEWFRSDQYLHYADSYTNPVDPYLDAADPYLNIWFPDYAARGSGRVLNRYSFGEVFRSETLSSDSQLQFDFTTGNFTHKVLAGVDYARNNNRTTSTGGYSGLSFDIDGMPLLGLAPSTTPVDAYAPVYGNIVDTPFFDGERNIQQQLGVYLQSQTRAFDKAIVVLGIRRDRAEDRTVGGDKLVHKATTKRAGLMIELGDGFVPYLSYSESFLPIAGRDFTGNPFKPQRGVQYELGIKWQPDPTTFVTLAAYDLKDENRLQTDPTNPLNSVQTGVIKTQGFEIEASKTIADDFDVIATYSYTRAKDRSNGDLQVESVPKHLASIWGMKSLPLGDEVVLQLGAGVRYVDESISESQVGGFVVTSPDYVLADALIGVGRGPWTLTVNATNLFDKKYYTTCLGRGDCFLGLRRTVNATLGFSF</sequence>
<dbReference type="Pfam" id="PF00593">
    <property type="entry name" value="TonB_dep_Rec_b-barrel"/>
    <property type="match status" value="1"/>
</dbReference>
<evidence type="ECO:0000256" key="4">
    <source>
        <dbReference type="ARBA" id="ARBA00022452"/>
    </source>
</evidence>
<comment type="subcellular location">
    <subcellularLocation>
        <location evidence="1 14">Cell outer membrane</location>
        <topology evidence="1 14">Multi-pass membrane protein</topology>
    </subcellularLocation>
</comment>
<dbReference type="InterPro" id="IPR039426">
    <property type="entry name" value="TonB-dep_rcpt-like"/>
</dbReference>
<dbReference type="AlphaFoldDB" id="A0A418WMV5"/>
<feature type="domain" description="TonB-dependent receptor plug" evidence="18">
    <location>
        <begin position="75"/>
        <end position="175"/>
    </location>
</feature>
<feature type="chain" id="PRO_5019423024" evidence="16">
    <location>
        <begin position="43"/>
        <end position="746"/>
    </location>
</feature>
<keyword evidence="11 14" id="KW-0472">Membrane</keyword>
<dbReference type="InterPro" id="IPR010105">
    <property type="entry name" value="TonB_sidphr_rcpt"/>
</dbReference>
<keyword evidence="10 15" id="KW-0798">TonB box</keyword>
<dbReference type="EMBL" id="QYUM01000003">
    <property type="protein sequence ID" value="RJF91327.1"/>
    <property type="molecule type" value="Genomic_DNA"/>
</dbReference>
<gene>
    <name evidence="19" type="ORF">D3876_14570</name>
</gene>
<evidence type="ECO:0000256" key="16">
    <source>
        <dbReference type="SAM" id="SignalP"/>
    </source>
</evidence>
<proteinExistence type="inferred from homology"/>
<evidence type="ECO:0000259" key="17">
    <source>
        <dbReference type="Pfam" id="PF00593"/>
    </source>
</evidence>
<dbReference type="InterPro" id="IPR037066">
    <property type="entry name" value="Plug_dom_sf"/>
</dbReference>
<evidence type="ECO:0000256" key="13">
    <source>
        <dbReference type="ARBA" id="ARBA00023237"/>
    </source>
</evidence>
<keyword evidence="5" id="KW-0410">Iron transport</keyword>
<protein>
    <submittedName>
        <fullName evidence="19">TonB-dependent siderophore receptor</fullName>
    </submittedName>
</protein>
<comment type="similarity">
    <text evidence="2 14 15">Belongs to the TonB-dependent receptor family.</text>
</comment>
<dbReference type="GO" id="GO:0015344">
    <property type="term" value="F:siderophore uptake transmembrane transporter activity"/>
    <property type="evidence" value="ECO:0007669"/>
    <property type="project" value="TreeGrafter"/>
</dbReference>
<evidence type="ECO:0000256" key="3">
    <source>
        <dbReference type="ARBA" id="ARBA00022448"/>
    </source>
</evidence>
<dbReference type="InterPro" id="IPR012910">
    <property type="entry name" value="Plug_dom"/>
</dbReference>
<evidence type="ECO:0000256" key="6">
    <source>
        <dbReference type="ARBA" id="ARBA00022692"/>
    </source>
</evidence>
<dbReference type="PANTHER" id="PTHR32552:SF68">
    <property type="entry name" value="FERRICHROME OUTER MEMBRANE TRANSPORTER_PHAGE RECEPTOR"/>
    <property type="match status" value="1"/>
</dbReference>
<dbReference type="GO" id="GO:0009279">
    <property type="term" value="C:cell outer membrane"/>
    <property type="evidence" value="ECO:0007669"/>
    <property type="project" value="UniProtKB-SubCell"/>
</dbReference>
<keyword evidence="13 14" id="KW-0998">Cell outer membrane</keyword>
<evidence type="ECO:0000256" key="1">
    <source>
        <dbReference type="ARBA" id="ARBA00004571"/>
    </source>
</evidence>
<keyword evidence="3 14" id="KW-0813">Transport</keyword>
<evidence type="ECO:0000256" key="15">
    <source>
        <dbReference type="RuleBase" id="RU003357"/>
    </source>
</evidence>
<evidence type="ECO:0000256" key="12">
    <source>
        <dbReference type="ARBA" id="ARBA00023170"/>
    </source>
</evidence>
<evidence type="ECO:0000256" key="8">
    <source>
        <dbReference type="ARBA" id="ARBA00023004"/>
    </source>
</evidence>
<evidence type="ECO:0000256" key="2">
    <source>
        <dbReference type="ARBA" id="ARBA00009810"/>
    </source>
</evidence>
<dbReference type="GO" id="GO:0015891">
    <property type="term" value="P:siderophore transport"/>
    <property type="evidence" value="ECO:0007669"/>
    <property type="project" value="InterPro"/>
</dbReference>
<keyword evidence="20" id="KW-1185">Reference proteome</keyword>
<feature type="domain" description="TonB-dependent receptor-like beta-barrel" evidence="17">
    <location>
        <begin position="247"/>
        <end position="715"/>
    </location>
</feature>
<keyword evidence="4 14" id="KW-1134">Transmembrane beta strand</keyword>
<evidence type="ECO:0000256" key="5">
    <source>
        <dbReference type="ARBA" id="ARBA00022496"/>
    </source>
</evidence>
<accession>A0A418WMV5</accession>
<dbReference type="PROSITE" id="PS52016">
    <property type="entry name" value="TONB_DEPENDENT_REC_3"/>
    <property type="match status" value="1"/>
</dbReference>
<dbReference type="NCBIfam" id="TIGR01783">
    <property type="entry name" value="TonB-siderophor"/>
    <property type="match status" value="1"/>
</dbReference>
<evidence type="ECO:0000256" key="11">
    <source>
        <dbReference type="ARBA" id="ARBA00023136"/>
    </source>
</evidence>
<evidence type="ECO:0000313" key="20">
    <source>
        <dbReference type="Proteomes" id="UP000286100"/>
    </source>
</evidence>